<feature type="region of interest" description="Disordered" evidence="2">
    <location>
        <begin position="383"/>
        <end position="403"/>
    </location>
</feature>
<dbReference type="PANTHER" id="PTHR34218:SF4">
    <property type="entry name" value="ACYL-HOMOSERINE LACTONE ACYLASE QUIP"/>
    <property type="match status" value="1"/>
</dbReference>
<evidence type="ECO:0000256" key="2">
    <source>
        <dbReference type="SAM" id="MobiDB-lite"/>
    </source>
</evidence>
<dbReference type="Gene3D" id="1.10.439.10">
    <property type="entry name" value="Penicillin Amidohydrolase, domain 1"/>
    <property type="match status" value="1"/>
</dbReference>
<dbReference type="InterPro" id="IPR029055">
    <property type="entry name" value="Ntn_hydrolases_N"/>
</dbReference>
<dbReference type="AlphaFoldDB" id="A0A1H9AN38"/>
<comment type="similarity">
    <text evidence="1">Belongs to the peptidase S45 family.</text>
</comment>
<name>A0A1H9AN38_9HYPH</name>
<keyword evidence="4" id="KW-1185">Reference proteome</keyword>
<evidence type="ECO:0000313" key="3">
    <source>
        <dbReference type="EMBL" id="SEP77965.1"/>
    </source>
</evidence>
<dbReference type="PANTHER" id="PTHR34218">
    <property type="entry name" value="PEPTIDASE S45 PENICILLIN AMIDASE"/>
    <property type="match status" value="1"/>
</dbReference>
<dbReference type="SUPFAM" id="SSF56235">
    <property type="entry name" value="N-terminal nucleophile aminohydrolases (Ntn hydrolases)"/>
    <property type="match status" value="1"/>
</dbReference>
<reference evidence="3 4" key="1">
    <citation type="submission" date="2016-10" db="EMBL/GenBank/DDBJ databases">
        <authorList>
            <person name="de Groot N.N."/>
        </authorList>
    </citation>
    <scope>NUCLEOTIDE SEQUENCE [LARGE SCALE GENOMIC DNA]</scope>
    <source>
        <strain evidence="3 4">A52C2</strain>
    </source>
</reference>
<accession>A0A1H9AN38</accession>
<dbReference type="InterPro" id="IPR023343">
    <property type="entry name" value="Penicillin_amidase_dom1"/>
</dbReference>
<dbReference type="GO" id="GO:0016811">
    <property type="term" value="F:hydrolase activity, acting on carbon-nitrogen (but not peptide) bonds, in linear amides"/>
    <property type="evidence" value="ECO:0007669"/>
    <property type="project" value="InterPro"/>
</dbReference>
<evidence type="ECO:0000313" key="4">
    <source>
        <dbReference type="Proteomes" id="UP000199647"/>
    </source>
</evidence>
<dbReference type="GO" id="GO:0017000">
    <property type="term" value="P:antibiotic biosynthetic process"/>
    <property type="evidence" value="ECO:0007669"/>
    <property type="project" value="InterPro"/>
</dbReference>
<dbReference type="Gene3D" id="3.60.20.10">
    <property type="entry name" value="Glutamine Phosphoribosylpyrophosphate, subunit 1, domain 1"/>
    <property type="match status" value="1"/>
</dbReference>
<dbReference type="Proteomes" id="UP000199647">
    <property type="component" value="Unassembled WGS sequence"/>
</dbReference>
<sequence>MPGLSGLSLSGIRVAAGLLGRALIAGAPPSRTLAERLAMLRTRGLPLQGPVRIHWNEHQVPFIEAETDDDLAVALGLVHAHLRIGQMEMMRRLATGRVAELVGPLGVELDRALRLFDFPRAVPEILASLPEETRRWAEGFVAGVNAQLLGAAELPPEFRLLDIPREPWTLHDLFAVAKLAGADVSWLSWPRLLKTRDALPPDEWGDVWRELLRAALFSQELTGVAGSTVGEALRSGSNSACVDGRRTGTGAAMIASDPHLSIALPGLFLIAGYRSPGHHAVGLMIPGLPFIGLGRNRSVAWGGTNLHAAASDLVDVSTLQPAAFGTRREVVKVRGAADVELSLRETRFGPVVTDGMILRSRAPAALRWIGHSPSDELTAMLRASQAETGPPSALPSRPMPRRG</sequence>
<evidence type="ECO:0000256" key="1">
    <source>
        <dbReference type="ARBA" id="ARBA00006586"/>
    </source>
</evidence>
<dbReference type="Pfam" id="PF01804">
    <property type="entry name" value="Penicil_amidase"/>
    <property type="match status" value="1"/>
</dbReference>
<gene>
    <name evidence="3" type="ORF">SAMN05216548_101471</name>
</gene>
<organism evidence="3 4">
    <name type="scientific">Faunimonas pinastri</name>
    <dbReference type="NCBI Taxonomy" id="1855383"/>
    <lineage>
        <taxon>Bacteria</taxon>
        <taxon>Pseudomonadati</taxon>
        <taxon>Pseudomonadota</taxon>
        <taxon>Alphaproteobacteria</taxon>
        <taxon>Hyphomicrobiales</taxon>
        <taxon>Afifellaceae</taxon>
        <taxon>Faunimonas</taxon>
    </lineage>
</organism>
<dbReference type="EMBL" id="FOFG01000001">
    <property type="protein sequence ID" value="SEP77965.1"/>
    <property type="molecule type" value="Genomic_DNA"/>
</dbReference>
<protein>
    <submittedName>
        <fullName evidence="3">Penicillin amidase</fullName>
    </submittedName>
</protein>
<dbReference type="InterPro" id="IPR002692">
    <property type="entry name" value="S45"/>
</dbReference>
<dbReference type="STRING" id="1855383.SAMN05216548_101471"/>
<proteinExistence type="inferred from homology"/>